<protein>
    <submittedName>
        <fullName evidence="2">FAD-dependent oxidoreductase</fullName>
    </submittedName>
</protein>
<dbReference type="GO" id="GO:0016491">
    <property type="term" value="F:oxidoreductase activity"/>
    <property type="evidence" value="ECO:0007669"/>
    <property type="project" value="InterPro"/>
</dbReference>
<dbReference type="Pfam" id="PF01593">
    <property type="entry name" value="Amino_oxidase"/>
    <property type="match status" value="1"/>
</dbReference>
<reference evidence="2 3" key="1">
    <citation type="submission" date="2020-07" db="EMBL/GenBank/DDBJ databases">
        <authorList>
            <person name="Feng X."/>
        </authorList>
    </citation>
    <scope>NUCLEOTIDE SEQUENCE [LARGE SCALE GENOMIC DNA]</scope>
    <source>
        <strain evidence="2 3">JCM31066</strain>
    </source>
</reference>
<evidence type="ECO:0000313" key="2">
    <source>
        <dbReference type="EMBL" id="MBC2593193.1"/>
    </source>
</evidence>
<dbReference type="AlphaFoldDB" id="A0A842H9K8"/>
<dbReference type="Gene3D" id="3.90.660.10">
    <property type="match status" value="1"/>
</dbReference>
<evidence type="ECO:0000313" key="3">
    <source>
        <dbReference type="Proteomes" id="UP000546464"/>
    </source>
</evidence>
<sequence>MKDRGADVAIVGAGITGLMAARALARTGTEVVVLEKSPVVGGRVTTRRFGDAVFDLGVQNFTARSDRFRACVEDWVATGICVPWYTREGSSGETVYYRGVPTMGEMVSHLAEGLDLHCGALVTAAVREEKDWFLQVEGDAEVRARTLVLTAPAVQSRAILDAGGYPCPPGISQALHRVGYVRTLTVLAQLDGPSGLPAPGILEPAGAEPVAWVADNQLKGISPVPCLTIHSGPEFAQRFFDEPEERWSGHLLNAVRPYLRADVVQVHAHRWRYAFREEGIGGQYLADSQARLWFAGDAFIDKRVEGAALSGLAAADSILSALGAR</sequence>
<feature type="domain" description="Amine oxidase" evidence="1">
    <location>
        <begin position="102"/>
        <end position="319"/>
    </location>
</feature>
<dbReference type="PANTHER" id="PTHR16128:SF5">
    <property type="entry name" value="FAD_NAD(P)-BINDING OXIDOREDUCTASE FAMILY PROTEIN"/>
    <property type="match status" value="1"/>
</dbReference>
<keyword evidence="3" id="KW-1185">Reference proteome</keyword>
<comment type="caution">
    <text evidence="2">The sequence shown here is derived from an EMBL/GenBank/DDBJ whole genome shotgun (WGS) entry which is preliminary data.</text>
</comment>
<gene>
    <name evidence="2" type="ORF">H5P28_02860</name>
</gene>
<organism evidence="2 3">
    <name type="scientific">Ruficoccus amylovorans</name>
    <dbReference type="NCBI Taxonomy" id="1804625"/>
    <lineage>
        <taxon>Bacteria</taxon>
        <taxon>Pseudomonadati</taxon>
        <taxon>Verrucomicrobiota</taxon>
        <taxon>Opitutia</taxon>
        <taxon>Puniceicoccales</taxon>
        <taxon>Cerasicoccaceae</taxon>
        <taxon>Ruficoccus</taxon>
    </lineage>
</organism>
<proteinExistence type="predicted"/>
<dbReference type="Proteomes" id="UP000546464">
    <property type="component" value="Unassembled WGS sequence"/>
</dbReference>
<dbReference type="PRINTS" id="PR00420">
    <property type="entry name" value="RNGMNOXGNASE"/>
</dbReference>
<dbReference type="InterPro" id="IPR002937">
    <property type="entry name" value="Amino_oxidase"/>
</dbReference>
<dbReference type="PANTHER" id="PTHR16128">
    <property type="entry name" value="FAD/NAD(P)-BINDING OXIDOREDUCTASE FAMILY PROTEIN"/>
    <property type="match status" value="1"/>
</dbReference>
<dbReference type="EMBL" id="JACHVB010000012">
    <property type="protein sequence ID" value="MBC2593193.1"/>
    <property type="molecule type" value="Genomic_DNA"/>
</dbReference>
<dbReference type="InterPro" id="IPR036188">
    <property type="entry name" value="FAD/NAD-bd_sf"/>
</dbReference>
<dbReference type="Gene3D" id="3.50.50.60">
    <property type="entry name" value="FAD/NAD(P)-binding domain"/>
    <property type="match status" value="1"/>
</dbReference>
<accession>A0A842H9K8</accession>
<dbReference type="Pfam" id="PF13450">
    <property type="entry name" value="NAD_binding_8"/>
    <property type="match status" value="1"/>
</dbReference>
<name>A0A842H9K8_9BACT</name>
<dbReference type="SUPFAM" id="SSF51905">
    <property type="entry name" value="FAD/NAD(P)-binding domain"/>
    <property type="match status" value="1"/>
</dbReference>
<evidence type="ECO:0000259" key="1">
    <source>
        <dbReference type="Pfam" id="PF01593"/>
    </source>
</evidence>